<accession>A0A6C0AQ11</accession>
<name>A0A6C0AQ11_9ZZZZ</name>
<evidence type="ECO:0000256" key="1">
    <source>
        <dbReference type="SAM" id="MobiDB-lite"/>
    </source>
</evidence>
<organism evidence="2">
    <name type="scientific">viral metagenome</name>
    <dbReference type="NCBI Taxonomy" id="1070528"/>
    <lineage>
        <taxon>unclassified sequences</taxon>
        <taxon>metagenomes</taxon>
        <taxon>organismal metagenomes</taxon>
    </lineage>
</organism>
<dbReference type="AlphaFoldDB" id="A0A6C0AQ11"/>
<dbReference type="EMBL" id="MN740758">
    <property type="protein sequence ID" value="QHS81421.1"/>
    <property type="molecule type" value="Genomic_DNA"/>
</dbReference>
<reference evidence="2" key="1">
    <citation type="journal article" date="2020" name="Nature">
        <title>Giant virus diversity and host interactions through global metagenomics.</title>
        <authorList>
            <person name="Schulz F."/>
            <person name="Roux S."/>
            <person name="Paez-Espino D."/>
            <person name="Jungbluth S."/>
            <person name="Walsh D.A."/>
            <person name="Denef V.J."/>
            <person name="McMahon K.D."/>
            <person name="Konstantinidis K.T."/>
            <person name="Eloe-Fadrosh E.A."/>
            <person name="Kyrpides N.C."/>
            <person name="Woyke T."/>
        </authorList>
    </citation>
    <scope>NUCLEOTIDE SEQUENCE</scope>
    <source>
        <strain evidence="2">GVMAG-S-1101164-72</strain>
    </source>
</reference>
<proteinExistence type="predicted"/>
<sequence>MSRSITNSRPVTEDRGAKRPPRFNRLDEDHIKAIETICRRHPILLNRMEVHLPGHRAKQIFSQEKLLVWPKFDRRPACYLFFIDGYAPCLWDPNRQEGLTFRWILPPGFGQKGATVCLANLLKGESTLQIEDLLVYEGQDLWSRQPFSNRWTSLKTLWNRLPAEQPLLAVKPRIVEPISLADWDAAYDASLSWTIQPESPGQRFYWWDSITPAAPSQFRAPALKRDAEVHVQICALAKPYTKIGLPDAYSLEASDGSHIGIASISTMSLSQQMRAECGPAGLRVEVVWNDDFKKYQISKILDQIIPLSAASFFRRV</sequence>
<feature type="compositionally biased region" description="Polar residues" evidence="1">
    <location>
        <begin position="1"/>
        <end position="10"/>
    </location>
</feature>
<evidence type="ECO:0000313" key="2">
    <source>
        <dbReference type="EMBL" id="QHS81421.1"/>
    </source>
</evidence>
<protein>
    <submittedName>
        <fullName evidence="2">Uncharacterized protein</fullName>
    </submittedName>
</protein>
<feature type="region of interest" description="Disordered" evidence="1">
    <location>
        <begin position="1"/>
        <end position="23"/>
    </location>
</feature>